<dbReference type="OrthoDB" id="4935162at2"/>
<accession>A0A543HZH1</accession>
<dbReference type="GO" id="GO:0003723">
    <property type="term" value="F:RNA binding"/>
    <property type="evidence" value="ECO:0007669"/>
    <property type="project" value="InterPro"/>
</dbReference>
<name>A0A543HZH1_9MICO</name>
<feature type="domain" description="ANTAR" evidence="4">
    <location>
        <begin position="199"/>
        <end position="260"/>
    </location>
</feature>
<evidence type="ECO:0000256" key="3">
    <source>
        <dbReference type="SAM" id="MobiDB-lite"/>
    </source>
</evidence>
<gene>
    <name evidence="5" type="ORF">FBY41_0093</name>
</gene>
<dbReference type="InterPro" id="IPR029016">
    <property type="entry name" value="GAF-like_dom_sf"/>
</dbReference>
<evidence type="ECO:0000256" key="2">
    <source>
        <dbReference type="ARBA" id="ARBA00023163"/>
    </source>
</evidence>
<evidence type="ECO:0000256" key="1">
    <source>
        <dbReference type="ARBA" id="ARBA00023015"/>
    </source>
</evidence>
<dbReference type="Pfam" id="PF03861">
    <property type="entry name" value="ANTAR"/>
    <property type="match status" value="1"/>
</dbReference>
<keyword evidence="6" id="KW-1185">Reference proteome</keyword>
<reference evidence="5 6" key="1">
    <citation type="submission" date="2019-06" db="EMBL/GenBank/DDBJ databases">
        <title>Genome sequencing of plant associated microbes to promote plant fitness in Sorghum bicolor and Oryza sativa.</title>
        <authorList>
            <person name="Coleman-Derr D."/>
        </authorList>
    </citation>
    <scope>NUCLEOTIDE SEQUENCE [LARGE SCALE GENOMIC DNA]</scope>
    <source>
        <strain evidence="5 6">KV-663</strain>
    </source>
</reference>
<dbReference type="Proteomes" id="UP000316747">
    <property type="component" value="Unassembled WGS sequence"/>
</dbReference>
<dbReference type="SMART" id="SM01012">
    <property type="entry name" value="ANTAR"/>
    <property type="match status" value="1"/>
</dbReference>
<proteinExistence type="predicted"/>
<evidence type="ECO:0000313" key="6">
    <source>
        <dbReference type="Proteomes" id="UP000316747"/>
    </source>
</evidence>
<sequence>MTNTIPDRALTDVPGQTGTVLPPASEGAPAHDTAAASREQMLLAKFDLLDQLYANPDRSAGSLAEVAAKAIAGIRSASFAAISIRRAGTLRVQAATHPLAGELERLQRQLGQGPSIEVLTHGRSHSALLSMPTTDAYDGPFPDLAPRARDLGVGALLSLRIATGLQDTKAALTVTAPSGRSFSEDDFLDALTIAHHAQGAVGADHVTHLTRALDSSRDFGVAIGILMSHYRLTRDAAVELLKRTSQDRNHKAHVLAMQIIEIGQLPEH</sequence>
<dbReference type="InterPro" id="IPR036388">
    <property type="entry name" value="WH-like_DNA-bd_sf"/>
</dbReference>
<keyword evidence="2" id="KW-0804">Transcription</keyword>
<dbReference type="RefSeq" id="WP_141841486.1">
    <property type="nucleotide sequence ID" value="NZ_VFPM01000001.1"/>
</dbReference>
<dbReference type="InterPro" id="IPR005561">
    <property type="entry name" value="ANTAR"/>
</dbReference>
<organism evidence="5 6">
    <name type="scientific">Humibacillus xanthopallidus</name>
    <dbReference type="NCBI Taxonomy" id="412689"/>
    <lineage>
        <taxon>Bacteria</taxon>
        <taxon>Bacillati</taxon>
        <taxon>Actinomycetota</taxon>
        <taxon>Actinomycetes</taxon>
        <taxon>Micrococcales</taxon>
        <taxon>Intrasporangiaceae</taxon>
        <taxon>Humibacillus</taxon>
    </lineage>
</organism>
<keyword evidence="1" id="KW-0805">Transcription regulation</keyword>
<dbReference type="SUPFAM" id="SSF55781">
    <property type="entry name" value="GAF domain-like"/>
    <property type="match status" value="1"/>
</dbReference>
<feature type="region of interest" description="Disordered" evidence="3">
    <location>
        <begin position="1"/>
        <end position="32"/>
    </location>
</feature>
<dbReference type="PIRSF" id="PIRSF036625">
    <property type="entry name" value="GAF_ANTAR"/>
    <property type="match status" value="1"/>
</dbReference>
<evidence type="ECO:0000313" key="5">
    <source>
        <dbReference type="EMBL" id="TQM63747.1"/>
    </source>
</evidence>
<comment type="caution">
    <text evidence="5">The sequence shown here is derived from an EMBL/GenBank/DDBJ whole genome shotgun (WGS) entry which is preliminary data.</text>
</comment>
<protein>
    <submittedName>
        <fullName evidence="5">ANTAR domain-containing protein</fullName>
    </submittedName>
</protein>
<evidence type="ECO:0000259" key="4">
    <source>
        <dbReference type="PROSITE" id="PS50921"/>
    </source>
</evidence>
<dbReference type="Gene3D" id="3.30.450.40">
    <property type="match status" value="1"/>
</dbReference>
<dbReference type="InterPro" id="IPR012074">
    <property type="entry name" value="GAF_ANTAR"/>
</dbReference>
<dbReference type="PROSITE" id="PS50921">
    <property type="entry name" value="ANTAR"/>
    <property type="match status" value="1"/>
</dbReference>
<dbReference type="EMBL" id="VFPM01000001">
    <property type="protein sequence ID" value="TQM63747.1"/>
    <property type="molecule type" value="Genomic_DNA"/>
</dbReference>
<dbReference type="Gene3D" id="1.10.10.10">
    <property type="entry name" value="Winged helix-like DNA-binding domain superfamily/Winged helix DNA-binding domain"/>
    <property type="match status" value="1"/>
</dbReference>
<dbReference type="AlphaFoldDB" id="A0A543HZH1"/>